<dbReference type="Gene3D" id="1.10.579.10">
    <property type="entry name" value="DNA Cyclobutane Dipyrimidine Photolyase, subunit A, domain 3"/>
    <property type="match status" value="1"/>
</dbReference>
<dbReference type="OrthoDB" id="9772484at2"/>
<dbReference type="InterPro" id="IPR036155">
    <property type="entry name" value="Crypto/Photolyase_N_sf"/>
</dbReference>
<name>A0A345YRR4_9MICO</name>
<feature type="domain" description="Photolyase/cryptochrome alpha/beta" evidence="6">
    <location>
        <begin position="1"/>
        <end position="128"/>
    </location>
</feature>
<dbReference type="Proteomes" id="UP000282185">
    <property type="component" value="Unassembled WGS sequence"/>
</dbReference>
<dbReference type="Pfam" id="PF00875">
    <property type="entry name" value="DNA_photolyase"/>
    <property type="match status" value="1"/>
</dbReference>
<dbReference type="GO" id="GO:0009416">
    <property type="term" value="P:response to light stimulus"/>
    <property type="evidence" value="ECO:0007669"/>
    <property type="project" value="TreeGrafter"/>
</dbReference>
<gene>
    <name evidence="7" type="ORF">DWV08_14005</name>
    <name evidence="9" type="ORF">DXU92_05755</name>
    <name evidence="8" type="ORF">DXU92_17050</name>
</gene>
<feature type="binding site" evidence="3">
    <location>
        <position position="281"/>
    </location>
    <ligand>
        <name>FAD</name>
        <dbReference type="ChEBI" id="CHEBI:57692"/>
    </ligand>
</feature>
<dbReference type="SUPFAM" id="SSF48173">
    <property type="entry name" value="Cryptochrome/photolyase FAD-binding domain"/>
    <property type="match status" value="1"/>
</dbReference>
<evidence type="ECO:0000313" key="11">
    <source>
        <dbReference type="Proteomes" id="UP000282185"/>
    </source>
</evidence>
<reference evidence="9 11" key="2">
    <citation type="submission" date="2018-08" db="EMBL/GenBank/DDBJ databases">
        <title>Brachybacterium saurashtrense DSM 23186.</title>
        <authorList>
            <person name="Li Y."/>
        </authorList>
    </citation>
    <scope>NUCLEOTIDE SEQUENCE [LARGE SCALE GENOMIC DNA]</scope>
    <source>
        <strain evidence="9 11">DSM 23186</strain>
    </source>
</reference>
<dbReference type="InterPro" id="IPR002081">
    <property type="entry name" value="Cryptochrome/DNA_photolyase_1"/>
</dbReference>
<dbReference type="Pfam" id="PF03441">
    <property type="entry name" value="FAD_binding_7"/>
    <property type="match status" value="1"/>
</dbReference>
<keyword evidence="1 3" id="KW-0285">Flavoprotein</keyword>
<evidence type="ECO:0000256" key="5">
    <source>
        <dbReference type="RuleBase" id="RU004182"/>
    </source>
</evidence>
<sequence>MTAIWWVRDDLRLHDNPALAAAAAAGDVIAVHVDERIDGVRAAGGASRWWLHHSLRRLGDSLREHGVPLVLADGDPEQVIPQLVRETGAEQVQWNRRYHRPRRDLDARLKSALRAQGVRAESSDGFLLHEPWTIATQKGEPYRVYSAFARACRDAAPPRPDDAAAPNLSGPADEVHAAGHAMAQWRRAEHLEEILDRRGWVPTAPDWAEGLRETWTPGEAGAWDRLDALEDVLDDYARHRDRPALQGTSRLSPHLRFGEISPHQVWRRSRELGPGEGPETFRDELLWREFAWHRLFHLPELATRNVRSQFDAFDWREDEDDLRAWQRGRTGIDLVDAGMRQLWRTGWMHNRVRLVVGSFLTKNLRLHWRHGEEWFWDTLVDADEAANPFNWQWVAGTGDDAAPYFRVFNPERQQERFDPEGEYVRSWLPEVGTGDRPAPLVDLRASRRDALAAHQRLSGQADE</sequence>
<accession>A0A345YRR4</accession>
<keyword evidence="2 3" id="KW-0274">FAD</keyword>
<comment type="cofactor">
    <cofactor evidence="3">
        <name>FAD</name>
        <dbReference type="ChEBI" id="CHEBI:57692"/>
    </cofactor>
    <text evidence="3">Binds 1 FAD per subunit.</text>
</comment>
<feature type="binding site" evidence="3">
    <location>
        <position position="236"/>
    </location>
    <ligand>
        <name>FAD</name>
        <dbReference type="ChEBI" id="CHEBI:57692"/>
    </ligand>
</feature>
<evidence type="ECO:0000259" key="6">
    <source>
        <dbReference type="PROSITE" id="PS51645"/>
    </source>
</evidence>
<dbReference type="PROSITE" id="PS51645">
    <property type="entry name" value="PHR_CRY_ALPHA_BETA"/>
    <property type="match status" value="1"/>
</dbReference>
<dbReference type="Gene3D" id="1.25.40.80">
    <property type="match status" value="1"/>
</dbReference>
<dbReference type="PANTHER" id="PTHR11455">
    <property type="entry name" value="CRYPTOCHROME"/>
    <property type="match status" value="1"/>
</dbReference>
<dbReference type="AlphaFoldDB" id="A0A345YRR4"/>
<comment type="similarity">
    <text evidence="5">Belongs to the DNA photolyase family.</text>
</comment>
<dbReference type="Gene3D" id="3.40.50.620">
    <property type="entry name" value="HUPs"/>
    <property type="match status" value="1"/>
</dbReference>
<dbReference type="InterPro" id="IPR006050">
    <property type="entry name" value="DNA_photolyase_N"/>
</dbReference>
<dbReference type="RefSeq" id="WP_115414363.1">
    <property type="nucleotide sequence ID" value="NZ_CP031356.1"/>
</dbReference>
<dbReference type="EMBL" id="QSWH01000002">
    <property type="protein sequence ID" value="RRR24357.1"/>
    <property type="molecule type" value="Genomic_DNA"/>
</dbReference>
<dbReference type="PRINTS" id="PR00147">
    <property type="entry name" value="DNAPHOTLYASE"/>
</dbReference>
<dbReference type="InterPro" id="IPR005101">
    <property type="entry name" value="Cryptochr/Photolyase_FAD-bd"/>
</dbReference>
<feature type="site" description="Electron transfer via tryptophanyl radical" evidence="4">
    <location>
        <position position="391"/>
    </location>
</feature>
<dbReference type="EMBL" id="QSWH01000015">
    <property type="protein sequence ID" value="RRR20756.1"/>
    <property type="molecule type" value="Genomic_DNA"/>
</dbReference>
<protein>
    <submittedName>
        <fullName evidence="9">Deoxyribodipyrimidine photo-lyase</fullName>
    </submittedName>
</protein>
<dbReference type="PANTHER" id="PTHR11455:SF9">
    <property type="entry name" value="CRYPTOCHROME CIRCADIAN CLOCK 5 ISOFORM X1"/>
    <property type="match status" value="1"/>
</dbReference>
<dbReference type="InterPro" id="IPR036134">
    <property type="entry name" value="Crypto/Photolyase_FAD-like_sf"/>
</dbReference>
<evidence type="ECO:0000256" key="3">
    <source>
        <dbReference type="PIRSR" id="PIRSR602081-1"/>
    </source>
</evidence>
<evidence type="ECO:0000313" key="7">
    <source>
        <dbReference type="EMBL" id="AXK46616.1"/>
    </source>
</evidence>
<evidence type="ECO:0000313" key="8">
    <source>
        <dbReference type="EMBL" id="RRR20756.1"/>
    </source>
</evidence>
<organism evidence="9 11">
    <name type="scientific">Brachybacterium saurashtrense</name>
    <dbReference type="NCBI Taxonomy" id="556288"/>
    <lineage>
        <taxon>Bacteria</taxon>
        <taxon>Bacillati</taxon>
        <taxon>Actinomycetota</taxon>
        <taxon>Actinomycetes</taxon>
        <taxon>Micrococcales</taxon>
        <taxon>Dermabacteraceae</taxon>
        <taxon>Brachybacterium</taxon>
    </lineage>
</organism>
<feature type="binding site" evidence="3">
    <location>
        <begin position="248"/>
        <end position="252"/>
    </location>
    <ligand>
        <name>FAD</name>
        <dbReference type="ChEBI" id="CHEBI:57692"/>
    </ligand>
</feature>
<evidence type="ECO:0000256" key="4">
    <source>
        <dbReference type="PIRSR" id="PIRSR602081-2"/>
    </source>
</evidence>
<proteinExistence type="inferred from homology"/>
<dbReference type="GO" id="GO:0071949">
    <property type="term" value="F:FAD binding"/>
    <property type="evidence" value="ECO:0007669"/>
    <property type="project" value="TreeGrafter"/>
</dbReference>
<keyword evidence="5" id="KW-0157">Chromophore</keyword>
<evidence type="ECO:0000313" key="9">
    <source>
        <dbReference type="EMBL" id="RRR24357.1"/>
    </source>
</evidence>
<dbReference type="SUPFAM" id="SSF52425">
    <property type="entry name" value="Cryptochrome/photolyase, N-terminal domain"/>
    <property type="match status" value="1"/>
</dbReference>
<dbReference type="GO" id="GO:0003677">
    <property type="term" value="F:DNA binding"/>
    <property type="evidence" value="ECO:0007669"/>
    <property type="project" value="TreeGrafter"/>
</dbReference>
<evidence type="ECO:0000313" key="10">
    <source>
        <dbReference type="Proteomes" id="UP000254236"/>
    </source>
</evidence>
<evidence type="ECO:0000256" key="1">
    <source>
        <dbReference type="ARBA" id="ARBA00022630"/>
    </source>
</evidence>
<dbReference type="KEGG" id="bsau:DWV08_14005"/>
<keyword evidence="10" id="KW-1185">Reference proteome</keyword>
<feature type="site" description="Electron transfer via tryptophanyl radical" evidence="4">
    <location>
        <position position="368"/>
    </location>
</feature>
<feature type="binding site" evidence="3">
    <location>
        <begin position="381"/>
        <end position="383"/>
    </location>
    <ligand>
        <name>FAD</name>
        <dbReference type="ChEBI" id="CHEBI:57692"/>
    </ligand>
</feature>
<dbReference type="EMBL" id="CP031356">
    <property type="protein sequence ID" value="AXK46616.1"/>
    <property type="molecule type" value="Genomic_DNA"/>
</dbReference>
<dbReference type="InterPro" id="IPR014729">
    <property type="entry name" value="Rossmann-like_a/b/a_fold"/>
</dbReference>
<feature type="site" description="Electron transfer via tryptophanyl radical" evidence="4">
    <location>
        <position position="315"/>
    </location>
</feature>
<evidence type="ECO:0000256" key="2">
    <source>
        <dbReference type="ARBA" id="ARBA00022827"/>
    </source>
</evidence>
<dbReference type="GO" id="GO:0003904">
    <property type="term" value="F:deoxyribodipyrimidine photo-lyase activity"/>
    <property type="evidence" value="ECO:0007669"/>
    <property type="project" value="TreeGrafter"/>
</dbReference>
<reference evidence="7 10" key="1">
    <citation type="submission" date="2018-07" db="EMBL/GenBank/DDBJ databases">
        <title>Brachybacterium saurashtrense DSM 23186 genome sequence.</title>
        <authorList>
            <person name="Guo L."/>
        </authorList>
    </citation>
    <scope>NUCLEOTIDE SEQUENCE [LARGE SCALE GENOMIC DNA]</scope>
    <source>
        <strain evidence="7 10">DSM 23186</strain>
    </source>
</reference>
<dbReference type="Proteomes" id="UP000254236">
    <property type="component" value="Chromosome"/>
</dbReference>